<organism evidence="3 4">
    <name type="scientific">Paenibacillus radicis</name>
    <name type="common">ex Gao et al. 2016</name>
    <dbReference type="NCBI Taxonomy" id="1737354"/>
    <lineage>
        <taxon>Bacteria</taxon>
        <taxon>Bacillati</taxon>
        <taxon>Bacillota</taxon>
        <taxon>Bacilli</taxon>
        <taxon>Bacillales</taxon>
        <taxon>Paenibacillaceae</taxon>
        <taxon>Paenibacillus</taxon>
    </lineage>
</organism>
<dbReference type="AlphaFoldDB" id="A0A917HPB5"/>
<feature type="chain" id="PRO_5037333722" description="Copper amine oxidase-like N-terminal domain-containing protein" evidence="1">
    <location>
        <begin position="29"/>
        <end position="629"/>
    </location>
</feature>
<evidence type="ECO:0000256" key="1">
    <source>
        <dbReference type="SAM" id="SignalP"/>
    </source>
</evidence>
<name>A0A917HPB5_9BACL</name>
<reference evidence="3 4" key="1">
    <citation type="journal article" date="2014" name="Int. J. Syst. Evol. Microbiol.">
        <title>Complete genome sequence of Corynebacterium casei LMG S-19264T (=DSM 44701T), isolated from a smear-ripened cheese.</title>
        <authorList>
            <consortium name="US DOE Joint Genome Institute (JGI-PGF)"/>
            <person name="Walter F."/>
            <person name="Albersmeier A."/>
            <person name="Kalinowski J."/>
            <person name="Ruckert C."/>
        </authorList>
    </citation>
    <scope>NUCLEOTIDE SEQUENCE [LARGE SCALE GENOMIC DNA]</scope>
    <source>
        <strain evidence="3 4">CGMCC 1.15286</strain>
    </source>
</reference>
<dbReference type="Gene3D" id="3.30.457.10">
    <property type="entry name" value="Copper amine oxidase-like, N-terminal domain"/>
    <property type="match status" value="1"/>
</dbReference>
<protein>
    <recommendedName>
        <fullName evidence="2">Copper amine oxidase-like N-terminal domain-containing protein</fullName>
    </recommendedName>
</protein>
<gene>
    <name evidence="3" type="ORF">GCM10010918_48360</name>
</gene>
<feature type="domain" description="Copper amine oxidase-like N-terminal" evidence="2">
    <location>
        <begin position="48"/>
        <end position="152"/>
    </location>
</feature>
<keyword evidence="4" id="KW-1185">Reference proteome</keyword>
<comment type="caution">
    <text evidence="3">The sequence shown here is derived from an EMBL/GenBank/DDBJ whole genome shotgun (WGS) entry which is preliminary data.</text>
</comment>
<dbReference type="EMBL" id="BMHY01000013">
    <property type="protein sequence ID" value="GGG84809.1"/>
    <property type="molecule type" value="Genomic_DNA"/>
</dbReference>
<dbReference type="RefSeq" id="WP_188892253.1">
    <property type="nucleotide sequence ID" value="NZ_BMHY01000013.1"/>
</dbReference>
<feature type="signal peptide" evidence="1">
    <location>
        <begin position="1"/>
        <end position="28"/>
    </location>
</feature>
<accession>A0A917HPB5</accession>
<sequence>MTVKMKRSFLMLLAVLVVVGLLPGAVFAANESATVEVRFKIGSSTVNINGESLKVQAPYEANGTTMVPLSVITKAFGASLQLQDNKIITLTYNDKKVVVTIGSKTVKVNNVSKTVTVAPVIVKNTTMVPVRVIVEAFGATIGKDSATKEIVIKGNRANSAGGGSSIDTDYGKTKVGDSYLGWSMNYPPGLALANQSDDGAIVFWADAKSSHVVVATIKNVGELTSEEVRKEIQAWFDSDEVTLDKRTLTVGGYNVEKIVTRTKEREQLFEYRGILKGEDLYLVIVGTAGKEKAVLDSYQTLLNSFKPSFDKSDKQLKDITKVVNGLIEFHDKDYGLKVKLPSGWYRDTESTNPSFFSKDSLFELEITSLTEGDTAEKWLQRRQAILKEDFQPDYLRNEKLSEITLKNGKALVLSNEFTYDQKTWHRSNEVFLIVGNYRYALDFNYDVKLGSEGESLFQKTMASVELDTAFVEREFGLIEDENDTAIRTKKLTKKSNTYKYSIELPAFWNGGATDFESDEFLYYDRFGSFAGYIYEDDTVLNVSNSILKDIRGDKRNTISSSSSTTIGGKSAEKIVVKYVDSNNLPSTDYVYFVEHNGNVLLLVYSITDANATTTALGRLDAVIQSIKFL</sequence>
<proteinExistence type="predicted"/>
<dbReference type="InterPro" id="IPR036582">
    <property type="entry name" value="Mao_N_sf"/>
</dbReference>
<keyword evidence="1" id="KW-0732">Signal</keyword>
<evidence type="ECO:0000313" key="4">
    <source>
        <dbReference type="Proteomes" id="UP000600247"/>
    </source>
</evidence>
<evidence type="ECO:0000259" key="2">
    <source>
        <dbReference type="Pfam" id="PF07833"/>
    </source>
</evidence>
<evidence type="ECO:0000313" key="3">
    <source>
        <dbReference type="EMBL" id="GGG84809.1"/>
    </source>
</evidence>
<dbReference type="InterPro" id="IPR012854">
    <property type="entry name" value="Cu_amine_oxidase-like_N"/>
</dbReference>
<dbReference type="SUPFAM" id="SSF55383">
    <property type="entry name" value="Copper amine oxidase, domain N"/>
    <property type="match status" value="2"/>
</dbReference>
<dbReference type="Pfam" id="PF07833">
    <property type="entry name" value="Cu_amine_oxidN1"/>
    <property type="match status" value="1"/>
</dbReference>
<dbReference type="Proteomes" id="UP000600247">
    <property type="component" value="Unassembled WGS sequence"/>
</dbReference>